<gene>
    <name evidence="1" type="ORF">Q4Q39_04645</name>
</gene>
<evidence type="ECO:0000313" key="1">
    <source>
        <dbReference type="EMBL" id="MDO5986690.1"/>
    </source>
</evidence>
<sequence>MNQYNRVVIIGNGFDKAAGLKTSYKDFIDYYIKNAVGYFFSENEYDSELLSIREVKVNYREPLMDRLKALENKESAIAALKFIEGVSKITYKHTYFEEIIKNNNERWVDIEQYYFDKLMSIYNLRGHGNSIAHKVSRIKQLNSFMDILTFKLNDYISYIDSNAKISYSNSPLSSLIEKSQTSLSNEISSLVTRHSRIEDPNNVIFLNFNYTNTVRSLTNNSFVKPNIKHINIHGQINNSNNPIIFGYGDDTNESYYKLEYEDNNELIRKIKSFQYPRTRNYHHLLNILESKEFDVFIVGHSCGLSDRTLLKTIFEHNNCLAIQNFHYKGESDDFNKRMQISRHFSDKALMRERVLPFDSNATIPQTQ</sequence>
<dbReference type="EMBL" id="JAUOEM010000001">
    <property type="protein sequence ID" value="MDO5986690.1"/>
    <property type="molecule type" value="Genomic_DNA"/>
</dbReference>
<dbReference type="RefSeq" id="WP_303281207.1">
    <property type="nucleotide sequence ID" value="NZ_BAABCZ010000016.1"/>
</dbReference>
<protein>
    <submittedName>
        <fullName evidence="1">AbiH family protein</fullName>
    </submittedName>
</protein>
<accession>A0ABT8WYD5</accession>
<reference evidence="1" key="1">
    <citation type="submission" date="2023-07" db="EMBL/GenBank/DDBJ databases">
        <title>Two novel species in the genus Flavivirga.</title>
        <authorList>
            <person name="Kwon K."/>
        </authorList>
    </citation>
    <scope>NUCLEOTIDE SEQUENCE</scope>
    <source>
        <strain evidence="1">KACC 14157</strain>
    </source>
</reference>
<dbReference type="InterPro" id="IPR025935">
    <property type="entry name" value="AbiH"/>
</dbReference>
<dbReference type="Proteomes" id="UP001176891">
    <property type="component" value="Unassembled WGS sequence"/>
</dbReference>
<name>A0ABT8WYD5_9FLAO</name>
<organism evidence="1 2">
    <name type="scientific">Flavivirga amylovorans</name>
    <dbReference type="NCBI Taxonomy" id="870486"/>
    <lineage>
        <taxon>Bacteria</taxon>
        <taxon>Pseudomonadati</taxon>
        <taxon>Bacteroidota</taxon>
        <taxon>Flavobacteriia</taxon>
        <taxon>Flavobacteriales</taxon>
        <taxon>Flavobacteriaceae</taxon>
        <taxon>Flavivirga</taxon>
    </lineage>
</organism>
<evidence type="ECO:0000313" key="2">
    <source>
        <dbReference type="Proteomes" id="UP001176891"/>
    </source>
</evidence>
<comment type="caution">
    <text evidence="1">The sequence shown here is derived from an EMBL/GenBank/DDBJ whole genome shotgun (WGS) entry which is preliminary data.</text>
</comment>
<dbReference type="Pfam" id="PF14253">
    <property type="entry name" value="AbiH"/>
    <property type="match status" value="1"/>
</dbReference>
<keyword evidence="2" id="KW-1185">Reference proteome</keyword>
<proteinExistence type="predicted"/>